<evidence type="ECO:0000256" key="5">
    <source>
        <dbReference type="ARBA" id="ARBA00022473"/>
    </source>
</evidence>
<comment type="caution">
    <text evidence="19">The sequence shown here is derived from an EMBL/GenBank/DDBJ whole genome shotgun (WGS) entry which is preliminary data.</text>
</comment>
<keyword evidence="11 15" id="KW-0175">Coiled coil</keyword>
<dbReference type="RefSeq" id="XP_051069745.1">
    <property type="nucleotide sequence ID" value="XM_051213743.1"/>
</dbReference>
<protein>
    <recommendedName>
        <fullName evidence="3">Zinc finger protein 830</fullName>
    </recommendedName>
    <alternativeName>
        <fullName evidence="14">Coiled-coil domain-containing protein 16</fullName>
    </alternativeName>
</protein>
<evidence type="ECO:0000256" key="14">
    <source>
        <dbReference type="ARBA" id="ARBA00030672"/>
    </source>
</evidence>
<dbReference type="Pfam" id="PF23406">
    <property type="entry name" value="ZNF380_CC"/>
    <property type="match status" value="1"/>
</dbReference>
<keyword evidence="5" id="KW-0217">Developmental protein</keyword>
<dbReference type="InterPro" id="IPR036236">
    <property type="entry name" value="Znf_C2H2_sf"/>
</dbReference>
<evidence type="ECO:0000256" key="11">
    <source>
        <dbReference type="ARBA" id="ARBA00023054"/>
    </source>
</evidence>
<dbReference type="InterPro" id="IPR022755">
    <property type="entry name" value="Znf_C2H2_jaz"/>
</dbReference>
<evidence type="ECO:0000256" key="6">
    <source>
        <dbReference type="ARBA" id="ARBA00022618"/>
    </source>
</evidence>
<evidence type="ECO:0000256" key="3">
    <source>
        <dbReference type="ARBA" id="ARBA00017358"/>
    </source>
</evidence>
<sequence>MNNKRSNDVSIIPKSDIRQLIRVTKPQAQRTIDHPHVRYNQLGRISCILCGVQIKSEFAWTAHILSKSHKQNELRGIQLPIKRPTTGAKAIDEVTCKSAKVENEVKSDEKDSDANQHNNLPTLIPSKKICEKNPAEKKVESQSQLPEGFFDDRYKDAKVRCVPYKDKMAEELELFQKEMIALEKHSEEIMEKESEASVSERNLAEINEQIMKWEKIKQLENEKDLYEMRLKKKLTDSINQFKKLENHVDIKIKKEQCYTEDDGDGDYNNNNHGGDDDDDDDDDDNDDDEEDNISDELNNFRTKNTI</sequence>
<evidence type="ECO:0000256" key="4">
    <source>
        <dbReference type="ARBA" id="ARBA00022454"/>
    </source>
</evidence>
<reference evidence="19" key="4">
    <citation type="journal article" date="2022" name="PLoS Pathog.">
        <title>Chromosome-level genome of Schistosoma haematobium underpins genome-wide explorations of molecular variation.</title>
        <authorList>
            <person name="Stroehlein A.J."/>
            <person name="Korhonen P.K."/>
            <person name="Lee V.V."/>
            <person name="Ralph S.A."/>
            <person name="Mentink-Kane M."/>
            <person name="You H."/>
            <person name="McManus D.P."/>
            <person name="Tchuente L.T."/>
            <person name="Stothard J.R."/>
            <person name="Kaur P."/>
            <person name="Dudchenko O."/>
            <person name="Aiden E.L."/>
            <person name="Yang B."/>
            <person name="Yang H."/>
            <person name="Emery A.M."/>
            <person name="Webster B.L."/>
            <person name="Brindley P.J."/>
            <person name="Rollinson D."/>
            <person name="Chang B.C.H."/>
            <person name="Gasser R.B."/>
            <person name="Young N.D."/>
        </authorList>
    </citation>
    <scope>NUCLEOTIDE SEQUENCE</scope>
</reference>
<evidence type="ECO:0000256" key="12">
    <source>
        <dbReference type="ARBA" id="ARBA00023242"/>
    </source>
</evidence>
<keyword evidence="7" id="KW-0479">Metal-binding</keyword>
<keyword evidence="8" id="KW-0863">Zinc-finger</keyword>
<evidence type="ECO:0000256" key="1">
    <source>
        <dbReference type="ARBA" id="ARBA00004286"/>
    </source>
</evidence>
<evidence type="ECO:0000256" key="7">
    <source>
        <dbReference type="ARBA" id="ARBA00022723"/>
    </source>
</evidence>
<feature type="coiled-coil region" evidence="15">
    <location>
        <begin position="165"/>
        <end position="236"/>
    </location>
</feature>
<dbReference type="EMBL" id="AMPZ03000003">
    <property type="protein sequence ID" value="KAH9588176.1"/>
    <property type="molecule type" value="Genomic_DNA"/>
</dbReference>
<feature type="domain" description="ZNF380 coiled-coil" evidence="18">
    <location>
        <begin position="145"/>
        <end position="224"/>
    </location>
</feature>
<evidence type="ECO:0000259" key="17">
    <source>
        <dbReference type="Pfam" id="PF12171"/>
    </source>
</evidence>
<accession>A0A922LKZ0</accession>
<dbReference type="SUPFAM" id="SSF57667">
    <property type="entry name" value="beta-beta-alpha zinc fingers"/>
    <property type="match status" value="1"/>
</dbReference>
<dbReference type="InterPro" id="IPR059039">
    <property type="entry name" value="ZNF380_CC"/>
</dbReference>
<dbReference type="GO" id="GO:0008270">
    <property type="term" value="F:zinc ion binding"/>
    <property type="evidence" value="ECO:0007669"/>
    <property type="project" value="UniProtKB-KW"/>
</dbReference>
<dbReference type="CTD" id="24597165"/>
<evidence type="ECO:0000313" key="19">
    <source>
        <dbReference type="EMBL" id="KAH9588176.1"/>
    </source>
</evidence>
<keyword evidence="10" id="KW-0862">Zinc</keyword>
<evidence type="ECO:0000256" key="2">
    <source>
        <dbReference type="ARBA" id="ARBA00004324"/>
    </source>
</evidence>
<reference evidence="19" key="2">
    <citation type="journal article" date="2019" name="Gigascience">
        <title>High-quality Schistosoma haematobium genome achieved by single-molecule and long-range sequencing.</title>
        <authorList>
            <person name="Stroehlein A.J."/>
            <person name="Korhonen P.K."/>
            <person name="Chong T.M."/>
            <person name="Lim Y.L."/>
            <person name="Chan K.G."/>
            <person name="Webster B."/>
            <person name="Rollinson D."/>
            <person name="Brindley P.J."/>
            <person name="Gasser R.B."/>
            <person name="Young N.D."/>
        </authorList>
    </citation>
    <scope>NUCLEOTIDE SEQUENCE</scope>
</reference>
<feature type="compositionally biased region" description="Acidic residues" evidence="16">
    <location>
        <begin position="275"/>
        <end position="294"/>
    </location>
</feature>
<evidence type="ECO:0000256" key="15">
    <source>
        <dbReference type="SAM" id="Coils"/>
    </source>
</evidence>
<reference evidence="19" key="3">
    <citation type="submission" date="2021-06" db="EMBL/GenBank/DDBJ databases">
        <title>Chromosome-level genome assembly for S. haematobium.</title>
        <authorList>
            <person name="Stroehlein A.J."/>
        </authorList>
    </citation>
    <scope>NUCLEOTIDE SEQUENCE</scope>
</reference>
<dbReference type="GO" id="GO:0033260">
    <property type="term" value="P:nuclear DNA replication"/>
    <property type="evidence" value="ECO:0007669"/>
    <property type="project" value="TreeGrafter"/>
</dbReference>
<dbReference type="PANTHER" id="PTHR13278:SF0">
    <property type="entry name" value="ZINC FINGER PROTEIN 830"/>
    <property type="match status" value="1"/>
</dbReference>
<evidence type="ECO:0000256" key="16">
    <source>
        <dbReference type="SAM" id="MobiDB-lite"/>
    </source>
</evidence>
<feature type="region of interest" description="Disordered" evidence="16">
    <location>
        <begin position="259"/>
        <end position="306"/>
    </location>
</feature>
<dbReference type="GO" id="GO:0003676">
    <property type="term" value="F:nucleic acid binding"/>
    <property type="evidence" value="ECO:0007669"/>
    <property type="project" value="InterPro"/>
</dbReference>
<organism evidence="19 20">
    <name type="scientific">Schistosoma haematobium</name>
    <name type="common">Blood fluke</name>
    <dbReference type="NCBI Taxonomy" id="6185"/>
    <lineage>
        <taxon>Eukaryota</taxon>
        <taxon>Metazoa</taxon>
        <taxon>Spiralia</taxon>
        <taxon>Lophotrochozoa</taxon>
        <taxon>Platyhelminthes</taxon>
        <taxon>Trematoda</taxon>
        <taxon>Digenea</taxon>
        <taxon>Strigeidida</taxon>
        <taxon>Schistosomatoidea</taxon>
        <taxon>Schistosomatidae</taxon>
        <taxon>Schistosoma</taxon>
    </lineage>
</organism>
<keyword evidence="9" id="KW-0498">Mitosis</keyword>
<feature type="compositionally biased region" description="Basic and acidic residues" evidence="16">
    <location>
        <begin position="102"/>
        <end position="114"/>
    </location>
</feature>
<evidence type="ECO:0000259" key="18">
    <source>
        <dbReference type="Pfam" id="PF23406"/>
    </source>
</evidence>
<keyword evidence="12" id="KW-0539">Nucleus</keyword>
<keyword evidence="4" id="KW-0158">Chromosome</keyword>
<evidence type="ECO:0000256" key="13">
    <source>
        <dbReference type="ARBA" id="ARBA00023306"/>
    </source>
</evidence>
<proteinExistence type="predicted"/>
<evidence type="ECO:0000256" key="8">
    <source>
        <dbReference type="ARBA" id="ARBA00022771"/>
    </source>
</evidence>
<dbReference type="GO" id="GO:0033314">
    <property type="term" value="P:mitotic DNA replication checkpoint signaling"/>
    <property type="evidence" value="ECO:0007669"/>
    <property type="project" value="TreeGrafter"/>
</dbReference>
<feature type="domain" description="Zinc finger double-stranded RNA binding" evidence="17">
    <location>
        <begin position="46"/>
        <end position="70"/>
    </location>
</feature>
<feature type="region of interest" description="Disordered" evidence="16">
    <location>
        <begin position="102"/>
        <end position="127"/>
    </location>
</feature>
<evidence type="ECO:0000256" key="10">
    <source>
        <dbReference type="ARBA" id="ARBA00022833"/>
    </source>
</evidence>
<name>A0A922LKZ0_SCHHA</name>
<dbReference type="InterPro" id="IPR040050">
    <property type="entry name" value="ZNF830-like"/>
</dbReference>
<gene>
    <name evidence="19" type="ORF">MS3_00005654</name>
</gene>
<dbReference type="GO" id="GO:0044773">
    <property type="term" value="P:mitotic DNA damage checkpoint signaling"/>
    <property type="evidence" value="ECO:0007669"/>
    <property type="project" value="TreeGrafter"/>
</dbReference>
<dbReference type="GO" id="GO:0005681">
    <property type="term" value="C:spliceosomal complex"/>
    <property type="evidence" value="ECO:0007669"/>
    <property type="project" value="InterPro"/>
</dbReference>
<keyword evidence="13" id="KW-0131">Cell cycle</keyword>
<dbReference type="Pfam" id="PF12171">
    <property type="entry name" value="zf-C2H2_jaz"/>
    <property type="match status" value="1"/>
</dbReference>
<evidence type="ECO:0000256" key="9">
    <source>
        <dbReference type="ARBA" id="ARBA00022776"/>
    </source>
</evidence>
<keyword evidence="6" id="KW-0132">Cell division</keyword>
<dbReference type="KEGG" id="shx:MS3_00005654"/>
<reference evidence="19" key="1">
    <citation type="journal article" date="2012" name="Nat. Genet.">
        <title>Whole-genome sequence of Schistosoma haematobium.</title>
        <authorList>
            <person name="Young N.D."/>
            <person name="Jex A.R."/>
            <person name="Li B."/>
            <person name="Liu S."/>
            <person name="Yang L."/>
            <person name="Xiong Z."/>
            <person name="Li Y."/>
            <person name="Cantacessi C."/>
            <person name="Hall R.S."/>
            <person name="Xu X."/>
            <person name="Chen F."/>
            <person name="Wu X."/>
            <person name="Zerlotini A."/>
            <person name="Oliveira G."/>
            <person name="Hofmann A."/>
            <person name="Zhang G."/>
            <person name="Fang X."/>
            <person name="Kang Y."/>
            <person name="Campbell B.E."/>
            <person name="Loukas A."/>
            <person name="Ranganathan S."/>
            <person name="Rollinson D."/>
            <person name="Rinaldi G."/>
            <person name="Brindley P.J."/>
            <person name="Yang H."/>
            <person name="Wang J."/>
            <person name="Wang J."/>
            <person name="Gasser R.B."/>
        </authorList>
    </citation>
    <scope>NUCLEOTIDE SEQUENCE</scope>
</reference>
<dbReference type="Proteomes" id="UP000471633">
    <property type="component" value="Unassembled WGS sequence"/>
</dbReference>
<evidence type="ECO:0000313" key="20">
    <source>
        <dbReference type="Proteomes" id="UP000471633"/>
    </source>
</evidence>
<comment type="subcellular location">
    <subcellularLocation>
        <location evidence="1">Chromosome</location>
    </subcellularLocation>
    <subcellularLocation>
        <location evidence="2">Nucleus speckle</location>
    </subcellularLocation>
</comment>
<dbReference type="GeneID" id="24597165"/>
<dbReference type="PANTHER" id="PTHR13278">
    <property type="entry name" value="ZINC FINGER PROTEIN 830"/>
    <property type="match status" value="1"/>
</dbReference>
<dbReference type="AlphaFoldDB" id="A0A922LKZ0"/>
<keyword evidence="20" id="KW-1185">Reference proteome</keyword>